<dbReference type="InterPro" id="IPR015897">
    <property type="entry name" value="CHK_kinase-like"/>
</dbReference>
<proteinExistence type="predicted"/>
<name>A0A1B6DNL3_9HEMI</name>
<evidence type="ECO:0000259" key="1">
    <source>
        <dbReference type="SMART" id="SM00587"/>
    </source>
</evidence>
<dbReference type="Pfam" id="PF02958">
    <property type="entry name" value="EcKL"/>
    <property type="match status" value="1"/>
</dbReference>
<dbReference type="PANTHER" id="PTHR11012:SF30">
    <property type="entry name" value="PROTEIN KINASE-LIKE DOMAIN-CONTAINING"/>
    <property type="match status" value="1"/>
</dbReference>
<dbReference type="AlphaFoldDB" id="A0A1B6DNL3"/>
<accession>A0A1B6DNL3</accession>
<dbReference type="Gene3D" id="3.90.1200.10">
    <property type="match status" value="1"/>
</dbReference>
<dbReference type="InterPro" id="IPR011009">
    <property type="entry name" value="Kinase-like_dom_sf"/>
</dbReference>
<dbReference type="SMART" id="SM00587">
    <property type="entry name" value="CHK"/>
    <property type="match status" value="1"/>
</dbReference>
<protein>
    <recommendedName>
        <fullName evidence="1">CHK kinase-like domain-containing protein</fullName>
    </recommendedName>
</protein>
<feature type="domain" description="CHK kinase-like" evidence="1">
    <location>
        <begin position="132"/>
        <end position="333"/>
    </location>
</feature>
<dbReference type="PANTHER" id="PTHR11012">
    <property type="entry name" value="PROTEIN KINASE-LIKE DOMAIN-CONTAINING"/>
    <property type="match status" value="1"/>
</dbReference>
<dbReference type="InterPro" id="IPR004119">
    <property type="entry name" value="EcKL"/>
</dbReference>
<organism evidence="2">
    <name type="scientific">Clastoptera arizonana</name>
    <name type="common">Arizona spittle bug</name>
    <dbReference type="NCBI Taxonomy" id="38151"/>
    <lineage>
        <taxon>Eukaryota</taxon>
        <taxon>Metazoa</taxon>
        <taxon>Ecdysozoa</taxon>
        <taxon>Arthropoda</taxon>
        <taxon>Hexapoda</taxon>
        <taxon>Insecta</taxon>
        <taxon>Pterygota</taxon>
        <taxon>Neoptera</taxon>
        <taxon>Paraneoptera</taxon>
        <taxon>Hemiptera</taxon>
        <taxon>Auchenorrhyncha</taxon>
        <taxon>Cercopoidea</taxon>
        <taxon>Clastopteridae</taxon>
        <taxon>Clastoptera</taxon>
    </lineage>
</organism>
<feature type="non-terminal residue" evidence="2">
    <location>
        <position position="1"/>
    </location>
</feature>
<dbReference type="SUPFAM" id="SSF56112">
    <property type="entry name" value="Protein kinase-like (PK-like)"/>
    <property type="match status" value="1"/>
</dbReference>
<sequence>TQPKIIKEMGEQKITMSFLQNLIQETNPDITITSYEVTAGSDRGDNYTAMIYRIKLVGTTSKDDDWTQTIIYKCLPDSSARRALFKSEVLFCNEVEFYTKALPALLDFQNSKTISDVFRSVPKRFLACRDVIVMEDLQAKGFKMTDRKNGLDYKHCSAALRELGKFHALSLGMKCQEPQLFQKSVASAVKEVFFISQNEDYYRHYYKVAADNAIAMVDSCLTENEKVVYLEKFKTFVGGNNFFSEMIELSTPSEPIAVLCHGDFWSNNILFKYLPCGEIEEVCFIDFQLVRYASPALDLVTLLYSCTSHQLRTNKMDQLLDEYLNSLGKALADLECSDGNMEYCNSDILRKRIQEEIHSRSKFGLGLALDMIPIITCDSDQAPDLYENKFLDLEKSVIPVATNNAQCQQKFVELVKELVDNGDL</sequence>
<reference evidence="2" key="1">
    <citation type="submission" date="2015-12" db="EMBL/GenBank/DDBJ databases">
        <title>De novo transcriptome assembly of four potential Pierce s Disease insect vectors from Arizona vineyards.</title>
        <authorList>
            <person name="Tassone E.E."/>
        </authorList>
    </citation>
    <scope>NUCLEOTIDE SEQUENCE</scope>
</reference>
<gene>
    <name evidence="2" type="ORF">g.2713</name>
</gene>
<evidence type="ECO:0000313" key="2">
    <source>
        <dbReference type="EMBL" id="JAS27264.1"/>
    </source>
</evidence>
<dbReference type="EMBL" id="GEDC01010034">
    <property type="protein sequence ID" value="JAS27264.1"/>
    <property type="molecule type" value="Transcribed_RNA"/>
</dbReference>